<dbReference type="NCBIfam" id="TIGR00450">
    <property type="entry name" value="mnmE_trmE_thdF"/>
    <property type="match status" value="1"/>
</dbReference>
<keyword evidence="6 7" id="KW-0342">GTP-binding</keyword>
<dbReference type="EMBL" id="CP071446">
    <property type="protein sequence ID" value="QTA37215.1"/>
    <property type="molecule type" value="Genomic_DNA"/>
</dbReference>
<feature type="binding site" evidence="7">
    <location>
        <position position="450"/>
    </location>
    <ligand>
        <name>(6S)-5-formyl-5,6,7,8-tetrahydrofolate</name>
        <dbReference type="ChEBI" id="CHEBI:57457"/>
    </ligand>
</feature>
<dbReference type="InterPro" id="IPR005225">
    <property type="entry name" value="Small_GTP-bd"/>
</dbReference>
<feature type="binding site" evidence="7">
    <location>
        <position position="251"/>
    </location>
    <ligand>
        <name>K(+)</name>
        <dbReference type="ChEBI" id="CHEBI:29103"/>
    </ligand>
</feature>
<comment type="subcellular location">
    <subcellularLocation>
        <location evidence="7">Cytoplasm</location>
    </subcellularLocation>
</comment>
<evidence type="ECO:0000256" key="1">
    <source>
        <dbReference type="ARBA" id="ARBA00011043"/>
    </source>
</evidence>
<feature type="binding site" evidence="7">
    <location>
        <position position="28"/>
    </location>
    <ligand>
        <name>(6S)-5-formyl-5,6,7,8-tetrahydrofolate</name>
        <dbReference type="ChEBI" id="CHEBI:57457"/>
    </ligand>
</feature>
<keyword evidence="4 7" id="KW-0460">Magnesium</keyword>
<dbReference type="NCBIfam" id="NF003661">
    <property type="entry name" value="PRK05291.1-3"/>
    <property type="match status" value="1"/>
</dbReference>
<feature type="binding site" evidence="7">
    <location>
        <position position="234"/>
    </location>
    <ligand>
        <name>Mg(2+)</name>
        <dbReference type="ChEBI" id="CHEBI:18420"/>
    </ligand>
</feature>
<evidence type="ECO:0000256" key="7">
    <source>
        <dbReference type="HAMAP-Rule" id="MF_00379"/>
    </source>
</evidence>
<dbReference type="Gene3D" id="3.40.50.300">
    <property type="entry name" value="P-loop containing nucleotide triphosphate hydrolases"/>
    <property type="match status" value="1"/>
</dbReference>
<keyword evidence="5 7" id="KW-0630">Potassium</keyword>
<evidence type="ECO:0000313" key="11">
    <source>
        <dbReference type="EMBL" id="QTA37215.1"/>
    </source>
</evidence>
<accession>A0ABX7S7X4</accession>
<dbReference type="Proteomes" id="UP000671862">
    <property type="component" value="Chromosome"/>
</dbReference>
<keyword evidence="7" id="KW-0479">Metal-binding</keyword>
<feature type="binding site" evidence="7">
    <location>
        <position position="254"/>
    </location>
    <ligand>
        <name>K(+)</name>
        <dbReference type="ChEBI" id="CHEBI:29103"/>
    </ligand>
</feature>
<dbReference type="NCBIfam" id="TIGR00231">
    <property type="entry name" value="small_GTP"/>
    <property type="match status" value="1"/>
</dbReference>
<dbReference type="Pfam" id="PF12631">
    <property type="entry name" value="MnmE_helical"/>
    <property type="match status" value="1"/>
</dbReference>
<dbReference type="PROSITE" id="PS51709">
    <property type="entry name" value="G_TRME"/>
    <property type="match status" value="1"/>
</dbReference>
<dbReference type="HAMAP" id="MF_00379">
    <property type="entry name" value="GTPase_MnmE"/>
    <property type="match status" value="1"/>
</dbReference>
<dbReference type="InterPro" id="IPR006073">
    <property type="entry name" value="GTP-bd"/>
</dbReference>
<evidence type="ECO:0000313" key="12">
    <source>
        <dbReference type="Proteomes" id="UP000671862"/>
    </source>
</evidence>
<evidence type="ECO:0000259" key="10">
    <source>
        <dbReference type="PROSITE" id="PS51709"/>
    </source>
</evidence>
<keyword evidence="3 7" id="KW-0547">Nucleotide-binding</keyword>
<comment type="cofactor">
    <cofactor evidence="7">
        <name>K(+)</name>
        <dbReference type="ChEBI" id="CHEBI:29103"/>
    </cofactor>
    <text evidence="7">Binds 1 potassium ion per subunit.</text>
</comment>
<keyword evidence="7" id="KW-0378">Hydrolase</keyword>
<keyword evidence="9" id="KW-0175">Coiled coil</keyword>
<evidence type="ECO:0000256" key="9">
    <source>
        <dbReference type="SAM" id="Coils"/>
    </source>
</evidence>
<comment type="caution">
    <text evidence="7">Lacks conserved residue(s) required for the propagation of feature annotation.</text>
</comment>
<feature type="coiled-coil region" evidence="9">
    <location>
        <begin position="148"/>
        <end position="175"/>
    </location>
</feature>
<dbReference type="EC" id="3.6.-.-" evidence="7"/>
<evidence type="ECO:0000256" key="6">
    <source>
        <dbReference type="ARBA" id="ARBA00023134"/>
    </source>
</evidence>
<dbReference type="PRINTS" id="PR00326">
    <property type="entry name" value="GTP1OBG"/>
</dbReference>
<proteinExistence type="inferred from homology"/>
<evidence type="ECO:0000256" key="5">
    <source>
        <dbReference type="ARBA" id="ARBA00022958"/>
    </source>
</evidence>
<keyword evidence="7" id="KW-0963">Cytoplasm</keyword>
<dbReference type="Pfam" id="PF01926">
    <property type="entry name" value="MMR_HSR1"/>
    <property type="match status" value="1"/>
</dbReference>
<dbReference type="InterPro" id="IPR027417">
    <property type="entry name" value="P-loop_NTPase"/>
</dbReference>
<dbReference type="Gene3D" id="1.20.120.430">
    <property type="entry name" value="tRNA modification GTPase MnmE domain 2"/>
    <property type="match status" value="1"/>
</dbReference>
<comment type="function">
    <text evidence="7">Exhibits a very high intrinsic GTPase hydrolysis rate. Involved in the addition of a carboxymethylaminomethyl (cmnm) group at the wobble position (U34) of certain tRNAs, forming tRNA-cmnm(5)s(2)U34.</text>
</comment>
<keyword evidence="12" id="KW-1185">Reference proteome</keyword>
<feature type="binding site" evidence="7">
    <location>
        <begin position="249"/>
        <end position="255"/>
    </location>
    <ligand>
        <name>GTP</name>
        <dbReference type="ChEBI" id="CHEBI:37565"/>
    </ligand>
</feature>
<dbReference type="InterPro" id="IPR027368">
    <property type="entry name" value="MnmE_dom2"/>
</dbReference>
<evidence type="ECO:0000256" key="4">
    <source>
        <dbReference type="ARBA" id="ARBA00022842"/>
    </source>
</evidence>
<dbReference type="InterPro" id="IPR025867">
    <property type="entry name" value="MnmE_helical"/>
</dbReference>
<feature type="domain" description="TrmE-type G" evidence="10">
    <location>
        <begin position="220"/>
        <end position="372"/>
    </location>
</feature>
<feature type="binding site" evidence="7">
    <location>
        <begin position="230"/>
        <end position="235"/>
    </location>
    <ligand>
        <name>GTP</name>
        <dbReference type="ChEBI" id="CHEBI:37565"/>
    </ligand>
</feature>
<dbReference type="InterPro" id="IPR018948">
    <property type="entry name" value="GTP-bd_TrmE_N"/>
</dbReference>
<dbReference type="InterPro" id="IPR031168">
    <property type="entry name" value="G_TrmE"/>
</dbReference>
<dbReference type="PANTHER" id="PTHR42714">
    <property type="entry name" value="TRNA MODIFICATION GTPASE GTPBP3"/>
    <property type="match status" value="1"/>
</dbReference>
<evidence type="ECO:0000256" key="3">
    <source>
        <dbReference type="ARBA" id="ARBA00022741"/>
    </source>
</evidence>
<dbReference type="RefSeq" id="WP_207565940.1">
    <property type="nucleotide sequence ID" value="NZ_CP071446.1"/>
</dbReference>
<evidence type="ECO:0000256" key="2">
    <source>
        <dbReference type="ARBA" id="ARBA00022694"/>
    </source>
</evidence>
<reference evidence="11 12" key="1">
    <citation type="submission" date="2021-03" db="EMBL/GenBank/DDBJ databases">
        <title>Thermosipho ferrireducens sp.nov., an anaerobic thermophilic iron-reducing bacterium isolated from a deep-sea hydrothermal sulfide deposits.</title>
        <authorList>
            <person name="Zeng X."/>
            <person name="Chen Y."/>
            <person name="Shao Z."/>
        </authorList>
    </citation>
    <scope>NUCLEOTIDE SEQUENCE [LARGE SCALE GENOMIC DNA]</scope>
    <source>
        <strain evidence="11 12">JL129W03</strain>
    </source>
</reference>
<feature type="binding site" evidence="7">
    <location>
        <position position="255"/>
    </location>
    <ligand>
        <name>Mg(2+)</name>
        <dbReference type="ChEBI" id="CHEBI:18420"/>
    </ligand>
</feature>
<feature type="binding site" evidence="7">
    <location>
        <position position="126"/>
    </location>
    <ligand>
        <name>(6S)-5-formyl-5,6,7,8-tetrahydrofolate</name>
        <dbReference type="ChEBI" id="CHEBI:57457"/>
    </ligand>
</feature>
<evidence type="ECO:0000256" key="8">
    <source>
        <dbReference type="RuleBase" id="RU003313"/>
    </source>
</evidence>
<feature type="binding site" evidence="7">
    <location>
        <position position="249"/>
    </location>
    <ligand>
        <name>K(+)</name>
        <dbReference type="ChEBI" id="CHEBI:29103"/>
    </ligand>
</feature>
<sequence>MKEDVSLERETFAAISSPVGTGAIGVVRINGPESHKIVKKLMSKRIDDIKYRMVYHVELISENQIIDEVNLVFYKAPNSFTGDDMVEIYCHGGVIVTRKVLDALIRNGARLAERGEFTRRAFLNGKINLIEAESIYRIIEAKSEKALKIAMQNLKGALGKEIEELREELLNILAEIEVSIDYPDDIEIDENKIYMKLEAVAIKVKKKILEGRKGLHLSTGVVMAIVGKPNTGKSTLLNRLLYEDRAIVTDIPGTTRDVIKGEIDIRGVHFIIADTAGIRKTEDPIEKIGIERSIKEIQKADIILFVLDATTGFTNEDEYIYERIKSYNYLPVWNKIDTNNNIKELEIPHIEISALTGKGIRELEKKIVERVKEIIESGETSHVITYRQYEALQRAYKYLDNALKGLKIGLEFDVISIDIRKCLEEFDKLIGRTFSDDLLNTIFSNFCVGK</sequence>
<dbReference type="InterPro" id="IPR004520">
    <property type="entry name" value="GTPase_MnmE"/>
</dbReference>
<keyword evidence="2 7" id="KW-0819">tRNA processing</keyword>
<protein>
    <recommendedName>
        <fullName evidence="7">tRNA modification GTPase MnmE</fullName>
        <ecNumber evidence="7">3.6.-.-</ecNumber>
    </recommendedName>
</protein>
<dbReference type="CDD" id="cd04164">
    <property type="entry name" value="trmE"/>
    <property type="match status" value="1"/>
</dbReference>
<comment type="subunit">
    <text evidence="7">Homodimer. Heterotetramer of two MnmE and two MnmG subunits.</text>
</comment>
<dbReference type="PANTHER" id="PTHR42714:SF2">
    <property type="entry name" value="TRNA MODIFICATION GTPASE GTPBP3, MITOCHONDRIAL"/>
    <property type="match status" value="1"/>
</dbReference>
<dbReference type="SUPFAM" id="SSF52540">
    <property type="entry name" value="P-loop containing nucleoside triphosphate hydrolases"/>
    <property type="match status" value="1"/>
</dbReference>
<gene>
    <name evidence="7 11" type="primary">mnmE</name>
    <name evidence="7" type="synonym">trmE</name>
    <name evidence="11" type="ORF">JYK00_05570</name>
</gene>
<dbReference type="CDD" id="cd14858">
    <property type="entry name" value="TrmE_N"/>
    <property type="match status" value="1"/>
</dbReference>
<dbReference type="Pfam" id="PF10396">
    <property type="entry name" value="TrmE_N"/>
    <property type="match status" value="1"/>
</dbReference>
<dbReference type="InterPro" id="IPR027266">
    <property type="entry name" value="TrmE/GcvT-like"/>
</dbReference>
<organism evidence="11 12">
    <name type="scientific">Thermosipho ferrireducens</name>
    <dbReference type="NCBI Taxonomy" id="2571116"/>
    <lineage>
        <taxon>Bacteria</taxon>
        <taxon>Thermotogati</taxon>
        <taxon>Thermotogota</taxon>
        <taxon>Thermotogae</taxon>
        <taxon>Thermotogales</taxon>
        <taxon>Fervidobacteriaceae</taxon>
        <taxon>Thermosipho</taxon>
    </lineage>
</organism>
<comment type="similarity">
    <text evidence="1 7 8">Belongs to the TRAFAC class TrmE-Era-EngA-EngB-Septin-like GTPase superfamily. TrmE GTPase family.</text>
</comment>
<feature type="binding site" evidence="7">
    <location>
        <position position="87"/>
    </location>
    <ligand>
        <name>(6S)-5-formyl-5,6,7,8-tetrahydrofolate</name>
        <dbReference type="ChEBI" id="CHEBI:57457"/>
    </ligand>
</feature>
<feature type="binding site" evidence="7">
    <location>
        <position position="230"/>
    </location>
    <ligand>
        <name>K(+)</name>
        <dbReference type="ChEBI" id="CHEBI:29103"/>
    </ligand>
</feature>
<feature type="binding site" evidence="7">
    <location>
        <begin position="274"/>
        <end position="277"/>
    </location>
    <ligand>
        <name>GTP</name>
        <dbReference type="ChEBI" id="CHEBI:37565"/>
    </ligand>
</feature>
<name>A0ABX7S7X4_9BACT</name>
<dbReference type="Gene3D" id="3.30.1360.120">
    <property type="entry name" value="Probable tRNA modification gtpase trme, domain 1"/>
    <property type="match status" value="1"/>
</dbReference>